<accession>A0A1H4NBQ4</accession>
<dbReference type="AlphaFoldDB" id="A0A1H4NBQ4"/>
<reference evidence="2" key="1">
    <citation type="submission" date="2016-10" db="EMBL/GenBank/DDBJ databases">
        <authorList>
            <person name="Varghese N."/>
            <person name="Submissions S."/>
        </authorList>
    </citation>
    <scope>NUCLEOTIDE SEQUENCE [LARGE SCALE GENOMIC DNA]</scope>
    <source>
        <strain evidence="2">ES.061</strain>
    </source>
</reference>
<dbReference type="EMBL" id="FNSL01000001">
    <property type="protein sequence ID" value="SEB92537.1"/>
    <property type="molecule type" value="Genomic_DNA"/>
</dbReference>
<organism evidence="1 2">
    <name type="scientific">Nitratireductor aquibiodomus</name>
    <dbReference type="NCBI Taxonomy" id="204799"/>
    <lineage>
        <taxon>Bacteria</taxon>
        <taxon>Pseudomonadati</taxon>
        <taxon>Pseudomonadota</taxon>
        <taxon>Alphaproteobacteria</taxon>
        <taxon>Hyphomicrobiales</taxon>
        <taxon>Phyllobacteriaceae</taxon>
        <taxon>Nitratireductor</taxon>
    </lineage>
</organism>
<dbReference type="Proteomes" id="UP000199064">
    <property type="component" value="Unassembled WGS sequence"/>
</dbReference>
<protein>
    <submittedName>
        <fullName evidence="1">Uncharacterized protein</fullName>
    </submittedName>
</protein>
<dbReference type="SUPFAM" id="SSF56935">
    <property type="entry name" value="Porins"/>
    <property type="match status" value="1"/>
</dbReference>
<name>A0A1H4NBQ4_9HYPH</name>
<evidence type="ECO:0000313" key="2">
    <source>
        <dbReference type="Proteomes" id="UP000199064"/>
    </source>
</evidence>
<keyword evidence="2" id="KW-1185">Reference proteome</keyword>
<proteinExistence type="predicted"/>
<sequence>MFVRVSSGGRLIFLLPFLIFGPRAAVGADLVIGGPPVPPSVENAPLLLKFGPRFSGFIEVNSALGKASLDEDSGKSSGWALRGAVNLPVRERWNVQLDGQFAKLKFEDLSDQTMDFGAHAYYRRENRYAVGLYAQYERLSAETLALGPMETSAGLEGAVFLSQSTVLGQVGLGKGRLEEQDASKLNGLIGARYYHTDNLRFDLDAGFEQLLSDDATLKTYSVSTAANYRLSNRPITAFGGYRYRSSSLTSGATHSEDMKSHGIVAGFRYHFGSTSLKDEERNGPLWTAAPYLDY</sequence>
<evidence type="ECO:0000313" key="1">
    <source>
        <dbReference type="EMBL" id="SEB92537.1"/>
    </source>
</evidence>
<gene>
    <name evidence="1" type="ORF">SAMN05216452_3700</name>
</gene>